<accession>A0A6C0L5Q5</accession>
<organism evidence="1">
    <name type="scientific">viral metagenome</name>
    <dbReference type="NCBI Taxonomy" id="1070528"/>
    <lineage>
        <taxon>unclassified sequences</taxon>
        <taxon>metagenomes</taxon>
        <taxon>organismal metagenomes</taxon>
    </lineage>
</organism>
<reference evidence="1" key="1">
    <citation type="journal article" date="2020" name="Nature">
        <title>Giant virus diversity and host interactions through global metagenomics.</title>
        <authorList>
            <person name="Schulz F."/>
            <person name="Roux S."/>
            <person name="Paez-Espino D."/>
            <person name="Jungbluth S."/>
            <person name="Walsh D.A."/>
            <person name="Denef V.J."/>
            <person name="McMahon K.D."/>
            <person name="Konstantinidis K.T."/>
            <person name="Eloe-Fadrosh E.A."/>
            <person name="Kyrpides N.C."/>
            <person name="Woyke T."/>
        </authorList>
    </citation>
    <scope>NUCLEOTIDE SEQUENCE</scope>
    <source>
        <strain evidence="1">GVMAG-M-3300027759-16</strain>
    </source>
</reference>
<dbReference type="AlphaFoldDB" id="A0A6C0L5Q5"/>
<protein>
    <submittedName>
        <fullName evidence="1">Uncharacterized protein</fullName>
    </submittedName>
</protein>
<sequence>MEAQLVEYFKDKHLSISTVLSASVVLAEKVNSDTTLTGLQKTELVVSALRDYLKDTPELVALVEGVVPETLRLVVSSARGGMNLKAPVKRCMLFAASAPCVPSEAKVALTSAAEVSQTNTSKTSKTSPGSWRNWFSFTKAAAKTDSAPEVSAVKVVSPAEELKPTLEVREANWKSKA</sequence>
<name>A0A6C0L5Q5_9ZZZZ</name>
<dbReference type="EMBL" id="MN740438">
    <property type="protein sequence ID" value="QHU26279.1"/>
    <property type="molecule type" value="Genomic_DNA"/>
</dbReference>
<evidence type="ECO:0000313" key="1">
    <source>
        <dbReference type="EMBL" id="QHU26279.1"/>
    </source>
</evidence>
<proteinExistence type="predicted"/>